<dbReference type="AlphaFoldDB" id="A0A7X3IHZ7"/>
<keyword evidence="5" id="KW-1185">Reference proteome</keyword>
<comment type="caution">
    <text evidence="4">The sequence shown here is derived from an EMBL/GenBank/DDBJ whole genome shotgun (WGS) entry which is preliminary data.</text>
</comment>
<dbReference type="NCBIfam" id="TIGR02464">
    <property type="entry name" value="ribofla_fusion"/>
    <property type="match status" value="1"/>
</dbReference>
<evidence type="ECO:0000259" key="3">
    <source>
        <dbReference type="Pfam" id="PF08719"/>
    </source>
</evidence>
<name>A0A7X3IHZ7_9BACL</name>
<dbReference type="Gene3D" id="1.10.357.40">
    <property type="entry name" value="YbiA-like"/>
    <property type="match status" value="1"/>
</dbReference>
<dbReference type="SUPFAM" id="SSF143990">
    <property type="entry name" value="YbiA-like"/>
    <property type="match status" value="1"/>
</dbReference>
<dbReference type="EMBL" id="WUBI01000001">
    <property type="protein sequence ID" value="MWV44110.1"/>
    <property type="molecule type" value="Genomic_DNA"/>
</dbReference>
<evidence type="ECO:0000256" key="2">
    <source>
        <dbReference type="ARBA" id="ARBA00000751"/>
    </source>
</evidence>
<evidence type="ECO:0000313" key="4">
    <source>
        <dbReference type="EMBL" id="MWV44110.1"/>
    </source>
</evidence>
<gene>
    <name evidence="4" type="ORF">GRF59_10750</name>
</gene>
<comment type="catalytic activity">
    <reaction evidence="1">
        <text>5-amino-6-(5-phospho-D-ribosylamino)uracil + H2O = 5,6-diaminouracil + D-ribose 5-phosphate</text>
        <dbReference type="Rhea" id="RHEA:55020"/>
        <dbReference type="ChEBI" id="CHEBI:15377"/>
        <dbReference type="ChEBI" id="CHEBI:46252"/>
        <dbReference type="ChEBI" id="CHEBI:58453"/>
        <dbReference type="ChEBI" id="CHEBI:78346"/>
    </reaction>
</comment>
<sequence length="189" mass="22018">MPLYTLDELRQEFRKGRKLKYLFFWGHQPAADGSLTKSCFSQWWKCNFTVDGERYSSAEQYMMAEKARLFRDEEIVEQIMMSRHPKQAKDLGRKVRGFDPDVWAEKGYDIVVRGNMAKFSQNPDLEQYLLGTRQRVLVEASPVDSIWGIGLAADDERIENPLLWKGTNLLGFALMQVRDQLKMNESDIV</sequence>
<organism evidence="4 5">
    <name type="scientific">Paenibacillus dendrobii</name>
    <dbReference type="NCBI Taxonomy" id="2691084"/>
    <lineage>
        <taxon>Bacteria</taxon>
        <taxon>Bacillati</taxon>
        <taxon>Bacillota</taxon>
        <taxon>Bacilli</taxon>
        <taxon>Bacillales</taxon>
        <taxon>Paenibacillaceae</taxon>
        <taxon>Paenibacillus</taxon>
    </lineage>
</organism>
<proteinExistence type="predicted"/>
<dbReference type="Pfam" id="PF08719">
    <property type="entry name" value="NADAR"/>
    <property type="match status" value="1"/>
</dbReference>
<evidence type="ECO:0000256" key="1">
    <source>
        <dbReference type="ARBA" id="ARBA00000022"/>
    </source>
</evidence>
<dbReference type="Proteomes" id="UP000460318">
    <property type="component" value="Unassembled WGS sequence"/>
</dbReference>
<evidence type="ECO:0000313" key="5">
    <source>
        <dbReference type="Proteomes" id="UP000460318"/>
    </source>
</evidence>
<dbReference type="InterPro" id="IPR012816">
    <property type="entry name" value="NADAR"/>
</dbReference>
<reference evidence="4 5" key="1">
    <citation type="submission" date="2019-12" db="EMBL/GenBank/DDBJ databases">
        <title>Paenibacillus sp. nov., an endophytic bacterium isolated from the stem of Dendrobium.</title>
        <authorList>
            <person name="Zhao R."/>
        </authorList>
    </citation>
    <scope>NUCLEOTIDE SEQUENCE [LARGE SCALE GENOMIC DNA]</scope>
    <source>
        <strain evidence="4 5">HJL G12</strain>
    </source>
</reference>
<dbReference type="RefSeq" id="WP_160498229.1">
    <property type="nucleotide sequence ID" value="NZ_WUBI01000001.1"/>
</dbReference>
<protein>
    <submittedName>
        <fullName evidence="4">DUF1768 domain-containing protein</fullName>
    </submittedName>
</protein>
<accession>A0A7X3IHZ7</accession>
<dbReference type="CDD" id="cd15457">
    <property type="entry name" value="NADAR"/>
    <property type="match status" value="1"/>
</dbReference>
<dbReference type="InterPro" id="IPR037238">
    <property type="entry name" value="YbiA-like_sf"/>
</dbReference>
<feature type="domain" description="NADAR" evidence="3">
    <location>
        <begin position="23"/>
        <end position="182"/>
    </location>
</feature>
<comment type="catalytic activity">
    <reaction evidence="2">
        <text>2,5-diamino-6-hydroxy-4-(5-phosphoribosylamino)-pyrimidine + H2O = 2,5,6-triamino-4-hydroxypyrimidine + D-ribose 5-phosphate</text>
        <dbReference type="Rhea" id="RHEA:23436"/>
        <dbReference type="ChEBI" id="CHEBI:15377"/>
        <dbReference type="ChEBI" id="CHEBI:58614"/>
        <dbReference type="ChEBI" id="CHEBI:78346"/>
        <dbReference type="ChEBI" id="CHEBI:137796"/>
    </reaction>
</comment>